<organism evidence="3 4">
    <name type="scientific">Ditylenchus dipsaci</name>
    <dbReference type="NCBI Taxonomy" id="166011"/>
    <lineage>
        <taxon>Eukaryota</taxon>
        <taxon>Metazoa</taxon>
        <taxon>Ecdysozoa</taxon>
        <taxon>Nematoda</taxon>
        <taxon>Chromadorea</taxon>
        <taxon>Rhabditida</taxon>
        <taxon>Tylenchina</taxon>
        <taxon>Tylenchomorpha</taxon>
        <taxon>Sphaerularioidea</taxon>
        <taxon>Anguinidae</taxon>
        <taxon>Anguininae</taxon>
        <taxon>Ditylenchus</taxon>
    </lineage>
</organism>
<name>A0A915EPU8_9BILA</name>
<accession>A0A915EPU8</accession>
<feature type="domain" description="Fungal lipase-type" evidence="2">
    <location>
        <begin position="174"/>
        <end position="314"/>
    </location>
</feature>
<proteinExistence type="predicted"/>
<dbReference type="CDD" id="cd00519">
    <property type="entry name" value="Lipase_3"/>
    <property type="match status" value="1"/>
</dbReference>
<dbReference type="Pfam" id="PF01764">
    <property type="entry name" value="Lipase_3"/>
    <property type="match status" value="1"/>
</dbReference>
<evidence type="ECO:0000313" key="3">
    <source>
        <dbReference type="Proteomes" id="UP000887574"/>
    </source>
</evidence>
<dbReference type="InterPro" id="IPR029058">
    <property type="entry name" value="AB_hydrolase_fold"/>
</dbReference>
<evidence type="ECO:0000256" key="1">
    <source>
        <dbReference type="SAM" id="SignalP"/>
    </source>
</evidence>
<dbReference type="Gene3D" id="3.40.50.1820">
    <property type="entry name" value="alpha/beta hydrolase"/>
    <property type="match status" value="1"/>
</dbReference>
<dbReference type="AlphaFoldDB" id="A0A915EPU8"/>
<evidence type="ECO:0000259" key="2">
    <source>
        <dbReference type="Pfam" id="PF01764"/>
    </source>
</evidence>
<dbReference type="Proteomes" id="UP000887574">
    <property type="component" value="Unplaced"/>
</dbReference>
<dbReference type="WBParaSite" id="jg8208">
    <property type="protein sequence ID" value="jg8208"/>
    <property type="gene ID" value="jg8208"/>
</dbReference>
<evidence type="ECO:0000313" key="4">
    <source>
        <dbReference type="WBParaSite" id="jg8208"/>
    </source>
</evidence>
<sequence>MSFRFLLLFSFHLLLSHVSANPLLKPLNQPKLLQIHGKPVKVDSSVPITWKTFGDTSIEYGLVEENSDGSDYEAKVTEGDLSNHATISLQKSTISKSTNEKQSIKNSSYVDEFARYTMLPLAAAAYNDRPQICLNNTFSNVTFFKSVNITCDVYGKDDICAGFTAVSHPDKAIIVSFRGTNTFSQLSVEISQTALKKQMDSPIGGKVGYYFADVFQKLWFNNSMGQDLESLQKAYPNYDLWMTGHSLGGALASLAAAQIVADGKFDVSKIKLYTFGQPRTGDADYANALDAHLLAENTYRITHSRDPVVHLPPHKYYNFTHNKAEVWYSNDMTVNKTYSLCTEHQESRNCSAQISYVFFRNDHLYYFNKHVSNYGKADCVTVEKKKDSWWSWFG</sequence>
<protein>
    <submittedName>
        <fullName evidence="4">Fungal lipase-like domain-containing protein</fullName>
    </submittedName>
</protein>
<dbReference type="PANTHER" id="PTHR45908">
    <property type="entry name" value="PROTEIN CBG11750-RELATED"/>
    <property type="match status" value="1"/>
</dbReference>
<dbReference type="GO" id="GO:0006629">
    <property type="term" value="P:lipid metabolic process"/>
    <property type="evidence" value="ECO:0007669"/>
    <property type="project" value="InterPro"/>
</dbReference>
<feature type="chain" id="PRO_5037387473" evidence="1">
    <location>
        <begin position="21"/>
        <end position="394"/>
    </location>
</feature>
<dbReference type="SUPFAM" id="SSF53474">
    <property type="entry name" value="alpha/beta-Hydrolases"/>
    <property type="match status" value="1"/>
</dbReference>
<keyword evidence="1" id="KW-0732">Signal</keyword>
<reference evidence="4" key="1">
    <citation type="submission" date="2022-11" db="UniProtKB">
        <authorList>
            <consortium name="WormBaseParasite"/>
        </authorList>
    </citation>
    <scope>IDENTIFICATION</scope>
</reference>
<keyword evidence="3" id="KW-1185">Reference proteome</keyword>
<dbReference type="InterPro" id="IPR002921">
    <property type="entry name" value="Fungal_lipase-type"/>
</dbReference>
<feature type="signal peptide" evidence="1">
    <location>
        <begin position="1"/>
        <end position="20"/>
    </location>
</feature>